<keyword evidence="1" id="KW-0812">Transmembrane</keyword>
<dbReference type="InterPro" id="IPR011990">
    <property type="entry name" value="TPR-like_helical_dom_sf"/>
</dbReference>
<proteinExistence type="predicted"/>
<keyword evidence="3" id="KW-1185">Reference proteome</keyword>
<dbReference type="HOGENOM" id="CLU_432682_0_0_0"/>
<dbReference type="EMBL" id="CP002546">
    <property type="protein sequence ID" value="ADY60661.1"/>
    <property type="molecule type" value="Genomic_DNA"/>
</dbReference>
<dbReference type="Gene3D" id="1.25.40.10">
    <property type="entry name" value="Tetratricopeptide repeat domain"/>
    <property type="match status" value="1"/>
</dbReference>
<feature type="transmembrane region" description="Helical" evidence="1">
    <location>
        <begin position="116"/>
        <end position="140"/>
    </location>
</feature>
<feature type="transmembrane region" description="Helical" evidence="1">
    <location>
        <begin position="66"/>
        <end position="83"/>
    </location>
</feature>
<feature type="transmembrane region" description="Helical" evidence="1">
    <location>
        <begin position="235"/>
        <end position="260"/>
    </location>
</feature>
<dbReference type="SUPFAM" id="SSF48452">
    <property type="entry name" value="TPR-like"/>
    <property type="match status" value="1"/>
</dbReference>
<keyword evidence="1" id="KW-1133">Transmembrane helix</keyword>
<name>F0SHX8_RUBBR</name>
<evidence type="ECO:0000313" key="3">
    <source>
        <dbReference type="Proteomes" id="UP000006860"/>
    </source>
</evidence>
<keyword evidence="1" id="KW-0472">Membrane</keyword>
<dbReference type="STRING" id="756272.Plabr_3064"/>
<protein>
    <submittedName>
        <fullName evidence="2">Uncharacterized protein</fullName>
    </submittedName>
</protein>
<gene>
    <name evidence="2" type="ordered locus">Plabr_3064</name>
</gene>
<organism evidence="2 3">
    <name type="scientific">Rubinisphaera brasiliensis (strain ATCC 49424 / DSM 5305 / JCM 21570 / IAM 15109 / NBRC 103401 / IFAM 1448)</name>
    <name type="common">Planctomyces brasiliensis</name>
    <dbReference type="NCBI Taxonomy" id="756272"/>
    <lineage>
        <taxon>Bacteria</taxon>
        <taxon>Pseudomonadati</taxon>
        <taxon>Planctomycetota</taxon>
        <taxon>Planctomycetia</taxon>
        <taxon>Planctomycetales</taxon>
        <taxon>Planctomycetaceae</taxon>
        <taxon>Rubinisphaera</taxon>
    </lineage>
</organism>
<evidence type="ECO:0000313" key="2">
    <source>
        <dbReference type="EMBL" id="ADY60661.1"/>
    </source>
</evidence>
<feature type="transmembrane region" description="Helical" evidence="1">
    <location>
        <begin position="205"/>
        <end position="223"/>
    </location>
</feature>
<dbReference type="AlphaFoldDB" id="F0SHX8"/>
<accession>F0SHX8</accession>
<feature type="transmembrane region" description="Helical" evidence="1">
    <location>
        <begin position="152"/>
        <end position="170"/>
    </location>
</feature>
<dbReference type="KEGG" id="pbs:Plabr_3064"/>
<dbReference type="Proteomes" id="UP000006860">
    <property type="component" value="Chromosome"/>
</dbReference>
<evidence type="ECO:0000256" key="1">
    <source>
        <dbReference type="SAM" id="Phobius"/>
    </source>
</evidence>
<sequence length="632" mass="69435">MLNGNICPSRVLLANETANDADWLGGLLPLTAWELGGGWGVSLYPAALLLACLAVFHFATRSHATEAAIVLGCLLSIFSYSWMQPIPQSLELGLFLLLFFAVTQPDAKPDISRQQLFFILLLWANIGANVVIGFAFANLFVLFGRWSRKDKLVTCLLLAVAVSLTPRGVLTLGDSLHAVSPWLFSGSANLLLIPDSSIGSPAGTLVEFAFLILAAISVVLGLRSKFSLPEYLACLLLISLSTANTKLIGISAIGIGLLVCRSLQSRTQLSFALAAVVCVFTYHTFSETPFGVVGLDPKLDQRLLQDGLPEVIESEVAWCDSTLAGGLYCYLTGTGRCWDVPIRANICGRSRENALFRRDLLRDRESRYRRPDGSWGGWWVTAKNRHIEVLLVEAGDTKLHEALQATEWKPTDLDASVIPYVKASNIAHQPELIRCLELQDIVSFTDWSFDVPQFSASQPYFAFLPGKGAVLAKTAALRQARLFNSLGLPVASLKVLFALRSTFGPAEYEADVRLSHRDLAFREWSEVGLNSEFHQWIGREEILTDGRQSGKTVGMGDEFESAYLAGDLQRLLQRSPTSAEEQFALAVIALEAGNVAEAIRFWEAAIQMENDNPTIVRLSRHWLDLFDAGPEE</sequence>
<reference evidence="3" key="1">
    <citation type="submission" date="2011-02" db="EMBL/GenBank/DDBJ databases">
        <title>The complete genome of Planctomyces brasiliensis DSM 5305.</title>
        <authorList>
            <person name="Lucas S."/>
            <person name="Copeland A."/>
            <person name="Lapidus A."/>
            <person name="Bruce D."/>
            <person name="Goodwin L."/>
            <person name="Pitluck S."/>
            <person name="Kyrpides N."/>
            <person name="Mavromatis K."/>
            <person name="Pagani I."/>
            <person name="Ivanova N."/>
            <person name="Ovchinnikova G."/>
            <person name="Lu M."/>
            <person name="Detter J.C."/>
            <person name="Han C."/>
            <person name="Land M."/>
            <person name="Hauser L."/>
            <person name="Markowitz V."/>
            <person name="Cheng J.-F."/>
            <person name="Hugenholtz P."/>
            <person name="Woyke T."/>
            <person name="Wu D."/>
            <person name="Tindall B."/>
            <person name="Pomrenke H.G."/>
            <person name="Brambilla E."/>
            <person name="Klenk H.-P."/>
            <person name="Eisen J.A."/>
        </authorList>
    </citation>
    <scope>NUCLEOTIDE SEQUENCE [LARGE SCALE GENOMIC DNA]</scope>
    <source>
        <strain evidence="3">ATCC 49424 / DSM 5305 / JCM 21570 / NBRC 103401 / IFAM 1448</strain>
    </source>
</reference>
<feature type="transmembrane region" description="Helical" evidence="1">
    <location>
        <begin position="37"/>
        <end position="59"/>
    </location>
</feature>